<gene>
    <name evidence="2" type="ORF">BD626DRAFT_579778</name>
</gene>
<comment type="caution">
    <text evidence="2">The sequence shown here is derived from an EMBL/GenBank/DDBJ whole genome shotgun (WGS) entry which is preliminary data.</text>
</comment>
<sequence>MSDTQHEPSTSVLFTAPGQDSHHGAPGQEDSSATATSATEAKGKAPVAFTLGDFTLLCDGDLSDDDAPRSRPASTPSDVGSASDSSSILSIEEVMRELGLWTENDGKASPTGVEGRTTPSATEDNDNLGESENHDGCQHSDELAAASSGVGLTFEVEKPTLGFSTEEVDALFDKFREAKQRRLQEAAAHVDQLHADCKPSDE</sequence>
<organism evidence="2 3">
    <name type="scientific">Schizophyllum amplum</name>
    <dbReference type="NCBI Taxonomy" id="97359"/>
    <lineage>
        <taxon>Eukaryota</taxon>
        <taxon>Fungi</taxon>
        <taxon>Dikarya</taxon>
        <taxon>Basidiomycota</taxon>
        <taxon>Agaricomycotina</taxon>
        <taxon>Agaricomycetes</taxon>
        <taxon>Agaricomycetidae</taxon>
        <taxon>Agaricales</taxon>
        <taxon>Schizophyllaceae</taxon>
        <taxon>Schizophyllum</taxon>
    </lineage>
</organism>
<feature type="region of interest" description="Disordered" evidence="1">
    <location>
        <begin position="100"/>
        <end position="138"/>
    </location>
</feature>
<feature type="region of interest" description="Disordered" evidence="1">
    <location>
        <begin position="58"/>
        <end position="88"/>
    </location>
</feature>
<dbReference type="AlphaFoldDB" id="A0A550CWH8"/>
<evidence type="ECO:0000313" key="2">
    <source>
        <dbReference type="EMBL" id="TRM69142.1"/>
    </source>
</evidence>
<protein>
    <submittedName>
        <fullName evidence="2">Uncharacterized protein</fullName>
    </submittedName>
</protein>
<feature type="region of interest" description="Disordered" evidence="1">
    <location>
        <begin position="1"/>
        <end position="46"/>
    </location>
</feature>
<reference evidence="2 3" key="1">
    <citation type="journal article" date="2019" name="New Phytol.">
        <title>Comparative genomics reveals unique wood-decay strategies and fruiting body development in the Schizophyllaceae.</title>
        <authorList>
            <person name="Almasi E."/>
            <person name="Sahu N."/>
            <person name="Krizsan K."/>
            <person name="Balint B."/>
            <person name="Kovacs G.M."/>
            <person name="Kiss B."/>
            <person name="Cseklye J."/>
            <person name="Drula E."/>
            <person name="Henrissat B."/>
            <person name="Nagy I."/>
            <person name="Chovatia M."/>
            <person name="Adam C."/>
            <person name="LaButti K."/>
            <person name="Lipzen A."/>
            <person name="Riley R."/>
            <person name="Grigoriev I.V."/>
            <person name="Nagy L.G."/>
        </authorList>
    </citation>
    <scope>NUCLEOTIDE SEQUENCE [LARGE SCALE GENOMIC DNA]</scope>
    <source>
        <strain evidence="2 3">NL-1724</strain>
    </source>
</reference>
<evidence type="ECO:0000256" key="1">
    <source>
        <dbReference type="SAM" id="MobiDB-lite"/>
    </source>
</evidence>
<dbReference type="Proteomes" id="UP000320762">
    <property type="component" value="Unassembled WGS sequence"/>
</dbReference>
<proteinExistence type="predicted"/>
<evidence type="ECO:0000313" key="3">
    <source>
        <dbReference type="Proteomes" id="UP000320762"/>
    </source>
</evidence>
<dbReference type="EMBL" id="VDMD01000001">
    <property type="protein sequence ID" value="TRM69142.1"/>
    <property type="molecule type" value="Genomic_DNA"/>
</dbReference>
<accession>A0A550CWH8</accession>
<feature type="compositionally biased region" description="Low complexity" evidence="1">
    <location>
        <begin position="74"/>
        <end position="88"/>
    </location>
</feature>
<name>A0A550CWH8_9AGAR</name>
<keyword evidence="3" id="KW-1185">Reference proteome</keyword>